<evidence type="ECO:0000313" key="7">
    <source>
        <dbReference type="EMBL" id="RNB79212.1"/>
    </source>
</evidence>
<comment type="caution">
    <text evidence="7">The sequence shown here is derived from an EMBL/GenBank/DDBJ whole genome shotgun (WGS) entry which is preliminary data.</text>
</comment>
<dbReference type="InterPro" id="IPR029035">
    <property type="entry name" value="DHS-like_NAD/FAD-binding_dom"/>
</dbReference>
<dbReference type="OrthoDB" id="4494979at2"/>
<dbReference type="GO" id="GO:0030976">
    <property type="term" value="F:thiamine pyrophosphate binding"/>
    <property type="evidence" value="ECO:0007669"/>
    <property type="project" value="InterPro"/>
</dbReference>
<dbReference type="Proteomes" id="UP000271031">
    <property type="component" value="Unassembled WGS sequence"/>
</dbReference>
<reference evidence="7 8" key="1">
    <citation type="submission" date="2018-10" db="EMBL/GenBank/DDBJ databases">
        <title>Phylogenomics of Brevibacillus.</title>
        <authorList>
            <person name="Dunlap C."/>
        </authorList>
    </citation>
    <scope>NUCLEOTIDE SEQUENCE [LARGE SCALE GENOMIC DNA]</scope>
    <source>
        <strain evidence="7 8">JCM 15716</strain>
    </source>
</reference>
<dbReference type="Gene3D" id="3.40.50.970">
    <property type="match status" value="2"/>
</dbReference>
<dbReference type="InterPro" id="IPR029061">
    <property type="entry name" value="THDP-binding"/>
</dbReference>
<gene>
    <name evidence="7" type="ORF">EDM56_29695</name>
</gene>
<dbReference type="Pfam" id="PF00205">
    <property type="entry name" value="TPP_enzyme_M"/>
    <property type="match status" value="1"/>
</dbReference>
<feature type="domain" description="Thiamine pyrophosphate enzyme TPP-binding" evidence="5">
    <location>
        <begin position="381"/>
        <end position="526"/>
    </location>
</feature>
<keyword evidence="2 3" id="KW-0786">Thiamine pyrophosphate</keyword>
<comment type="similarity">
    <text evidence="1 3">Belongs to the TPP enzyme family.</text>
</comment>
<name>A0A3M8CTT3_9BACL</name>
<accession>A0A3M8CTT3</accession>
<dbReference type="InterPro" id="IPR012000">
    <property type="entry name" value="Thiamin_PyroP_enz_cen_dom"/>
</dbReference>
<organism evidence="7 8">
    <name type="scientific">Brevibacillus fluminis</name>
    <dbReference type="NCBI Taxonomy" id="511487"/>
    <lineage>
        <taxon>Bacteria</taxon>
        <taxon>Bacillati</taxon>
        <taxon>Bacillota</taxon>
        <taxon>Bacilli</taxon>
        <taxon>Bacillales</taxon>
        <taxon>Paenibacillaceae</taxon>
        <taxon>Brevibacillus</taxon>
    </lineage>
</organism>
<dbReference type="Pfam" id="PF02775">
    <property type="entry name" value="TPP_enzyme_C"/>
    <property type="match status" value="1"/>
</dbReference>
<proteinExistence type="inferred from homology"/>
<evidence type="ECO:0000259" key="4">
    <source>
        <dbReference type="Pfam" id="PF00205"/>
    </source>
</evidence>
<dbReference type="InterPro" id="IPR047211">
    <property type="entry name" value="POXB-like"/>
</dbReference>
<dbReference type="PROSITE" id="PS00187">
    <property type="entry name" value="TPP_ENZYMES"/>
    <property type="match status" value="1"/>
</dbReference>
<dbReference type="EMBL" id="RHHQ01000029">
    <property type="protein sequence ID" value="RNB79212.1"/>
    <property type="molecule type" value="Genomic_DNA"/>
</dbReference>
<dbReference type="RefSeq" id="WP_122921537.1">
    <property type="nucleotide sequence ID" value="NZ_RHHQ01000029.1"/>
</dbReference>
<protein>
    <submittedName>
        <fullName evidence="7">Thiamine pyrophosphate-binding protein</fullName>
    </submittedName>
</protein>
<evidence type="ECO:0000256" key="1">
    <source>
        <dbReference type="ARBA" id="ARBA00007812"/>
    </source>
</evidence>
<dbReference type="Gene3D" id="3.40.50.1220">
    <property type="entry name" value="TPP-binding domain"/>
    <property type="match status" value="1"/>
</dbReference>
<keyword evidence="8" id="KW-1185">Reference proteome</keyword>
<evidence type="ECO:0000259" key="5">
    <source>
        <dbReference type="Pfam" id="PF02775"/>
    </source>
</evidence>
<dbReference type="Pfam" id="PF02776">
    <property type="entry name" value="TPP_enzyme_N"/>
    <property type="match status" value="1"/>
</dbReference>
<evidence type="ECO:0000259" key="6">
    <source>
        <dbReference type="Pfam" id="PF02776"/>
    </source>
</evidence>
<dbReference type="PANTHER" id="PTHR42981">
    <property type="entry name" value="PYRUVATE DEHYDROGENASE [UBIQUINONE]"/>
    <property type="match status" value="1"/>
</dbReference>
<feature type="domain" description="Thiamine pyrophosphate enzyme central" evidence="4">
    <location>
        <begin position="191"/>
        <end position="313"/>
    </location>
</feature>
<dbReference type="AlphaFoldDB" id="A0A3M8CTT3"/>
<dbReference type="SUPFAM" id="SSF52467">
    <property type="entry name" value="DHS-like NAD/FAD-binding domain"/>
    <property type="match status" value="1"/>
</dbReference>
<dbReference type="GO" id="GO:0000287">
    <property type="term" value="F:magnesium ion binding"/>
    <property type="evidence" value="ECO:0007669"/>
    <property type="project" value="InterPro"/>
</dbReference>
<dbReference type="InterPro" id="IPR011766">
    <property type="entry name" value="TPP_enzyme_TPP-bd"/>
</dbReference>
<dbReference type="InterPro" id="IPR012001">
    <property type="entry name" value="Thiamin_PyroP_enz_TPP-bd_dom"/>
</dbReference>
<dbReference type="InterPro" id="IPR000399">
    <property type="entry name" value="TPP-bd_CS"/>
</dbReference>
<sequence length="553" mass="60089">MQQTVSQYVIKQMVQWGVKRIYGVAGDAILPFLNELGRQAEILYIPCRHETAAALMASTEAKLTGQPTVCIATSGPGAAQLLNGMADAHMDCVPVIALTGQVETYKLGGFHKQFIDQQHLLSVVSARSELLTHPEAIGEAMHRAFLTATEQQNVAHLSVCQDLWELETTAAILPQQPVAPDVQADRASVMAAAERLLQAKKPLFLLGTGARKASQGVQQLAETMDAGIILTLGAKGAIDAAHPQMLGGLGDGGSTATLEAMAQADLLVVFGAAWYPREYLPSQLPIIQVDERLGSFHAYANLSPVVSRVEETLALWQPRLEQPQLHPDRAAWKQQMQTLHAHYLQEMDEWARPDENGLLRSEILISELAKRVKSDAIVTVDTGEHSIWFNRVFPASSQLPVFSGKWRTMGYGLPAAIAAKLTQPARQVIAIIGDGCLLMSSGELATLAEQKLAITVIVINNRTLGLEERKMIASGYRPFGTDVPNPNFVKLAEAFGLRAYQATTLHQLGPVLDEALAGDGPSLIDVRCQAPTFSKIMPEIFFQTQAVPSYNKK</sequence>
<evidence type="ECO:0000256" key="2">
    <source>
        <dbReference type="ARBA" id="ARBA00023052"/>
    </source>
</evidence>
<evidence type="ECO:0000256" key="3">
    <source>
        <dbReference type="RuleBase" id="RU362132"/>
    </source>
</evidence>
<evidence type="ECO:0000313" key="8">
    <source>
        <dbReference type="Proteomes" id="UP000271031"/>
    </source>
</evidence>
<feature type="domain" description="Thiamine pyrophosphate enzyme N-terminal TPP-binding" evidence="6">
    <location>
        <begin position="4"/>
        <end position="119"/>
    </location>
</feature>
<dbReference type="PANTHER" id="PTHR42981:SF2">
    <property type="entry name" value="PYRUVATE DEHYDROGENASE [UBIQUINONE]"/>
    <property type="match status" value="1"/>
</dbReference>
<dbReference type="GO" id="GO:0003824">
    <property type="term" value="F:catalytic activity"/>
    <property type="evidence" value="ECO:0007669"/>
    <property type="project" value="InterPro"/>
</dbReference>
<dbReference type="SUPFAM" id="SSF52518">
    <property type="entry name" value="Thiamin diphosphate-binding fold (THDP-binding)"/>
    <property type="match status" value="2"/>
</dbReference>